<dbReference type="PANTHER" id="PTHR43619">
    <property type="entry name" value="S-ADENOSYL-L-METHIONINE-DEPENDENT METHYLTRANSFERASE YKTD-RELATED"/>
    <property type="match status" value="1"/>
</dbReference>
<name>A0ABU1JPY8_9PROT</name>
<dbReference type="RefSeq" id="WP_309795279.1">
    <property type="nucleotide sequence ID" value="NZ_JAVDPW010000005.1"/>
</dbReference>
<proteinExistence type="predicted"/>
<keyword evidence="2" id="KW-0808">Transferase</keyword>
<dbReference type="InterPro" id="IPR007213">
    <property type="entry name" value="Ppm1/Ppm2/Tcmp"/>
</dbReference>
<dbReference type="PIRSF" id="PIRSF028177">
    <property type="entry name" value="Polyketide_synth_Omtfrase_TcmP"/>
    <property type="match status" value="1"/>
</dbReference>
<dbReference type="EMBL" id="JAVDPW010000005">
    <property type="protein sequence ID" value="MDR6290680.1"/>
    <property type="molecule type" value="Genomic_DNA"/>
</dbReference>
<keyword evidence="4" id="KW-1185">Reference proteome</keyword>
<protein>
    <submittedName>
        <fullName evidence="3">O-methyltransferase involved in polyketide biosynthesis</fullName>
    </submittedName>
</protein>
<organism evidence="3 4">
    <name type="scientific">Inquilinus ginsengisoli</name>
    <dbReference type="NCBI Taxonomy" id="363840"/>
    <lineage>
        <taxon>Bacteria</taxon>
        <taxon>Pseudomonadati</taxon>
        <taxon>Pseudomonadota</taxon>
        <taxon>Alphaproteobacteria</taxon>
        <taxon>Rhodospirillales</taxon>
        <taxon>Rhodospirillaceae</taxon>
        <taxon>Inquilinus</taxon>
    </lineage>
</organism>
<dbReference type="InterPro" id="IPR016874">
    <property type="entry name" value="TcmP-like"/>
</dbReference>
<dbReference type="Proteomes" id="UP001262410">
    <property type="component" value="Unassembled WGS sequence"/>
</dbReference>
<evidence type="ECO:0000313" key="3">
    <source>
        <dbReference type="EMBL" id="MDR6290680.1"/>
    </source>
</evidence>
<reference evidence="3 4" key="1">
    <citation type="submission" date="2023-07" db="EMBL/GenBank/DDBJ databases">
        <title>Sorghum-associated microbial communities from plants grown in Nebraska, USA.</title>
        <authorList>
            <person name="Schachtman D."/>
        </authorList>
    </citation>
    <scope>NUCLEOTIDE SEQUENCE [LARGE SCALE GENOMIC DNA]</scope>
    <source>
        <strain evidence="3 4">584</strain>
    </source>
</reference>
<dbReference type="SUPFAM" id="SSF53335">
    <property type="entry name" value="S-adenosyl-L-methionine-dependent methyltransferases"/>
    <property type="match status" value="1"/>
</dbReference>
<evidence type="ECO:0000256" key="1">
    <source>
        <dbReference type="ARBA" id="ARBA00022603"/>
    </source>
</evidence>
<dbReference type="InterPro" id="IPR029063">
    <property type="entry name" value="SAM-dependent_MTases_sf"/>
</dbReference>
<comment type="caution">
    <text evidence="3">The sequence shown here is derived from an EMBL/GenBank/DDBJ whole genome shotgun (WGS) entry which is preliminary data.</text>
</comment>
<keyword evidence="1" id="KW-0489">Methyltransferase</keyword>
<gene>
    <name evidence="3" type="ORF">E9232_003206</name>
</gene>
<accession>A0ABU1JPY8</accession>
<evidence type="ECO:0000313" key="4">
    <source>
        <dbReference type="Proteomes" id="UP001262410"/>
    </source>
</evidence>
<dbReference type="PANTHER" id="PTHR43619:SF2">
    <property type="entry name" value="S-ADENOSYL-L-METHIONINE-DEPENDENT METHYLTRANSFERASES SUPERFAMILY PROTEIN"/>
    <property type="match status" value="1"/>
</dbReference>
<dbReference type="Pfam" id="PF04072">
    <property type="entry name" value="LCM"/>
    <property type="match status" value="1"/>
</dbReference>
<dbReference type="Gene3D" id="3.40.50.150">
    <property type="entry name" value="Vaccinia Virus protein VP39"/>
    <property type="match status" value="1"/>
</dbReference>
<evidence type="ECO:0000256" key="2">
    <source>
        <dbReference type="ARBA" id="ARBA00022679"/>
    </source>
</evidence>
<sequence length="276" mass="30934">MTAEKISLTQEKETLLITLAAKAGESRLPDSLLHDRFAAEAMGRIDYDFARLKVDRDLMIGVAMRSHIFDGWTRDYIARQPDATVLHLGCGLDSRVFRVDPPPGIRWFDVDYPEVIDLRRRLYPDRVGATLIGSPLTDLAWLAAVPADRPALVIAEGVFPYLGEGAVPQLIDRLTAHLPGGELAFDGFSRLGLKMVQHHPAVRATGAAVHWSIADPHELERRIPRLRLMTSLTAYDPRGYDPRQVARMSLVSRLAIRAFIAIPPLARTARLLRYRF</sequence>